<comment type="caution">
    <text evidence="2">The sequence shown here is derived from an EMBL/GenBank/DDBJ whole genome shotgun (WGS) entry which is preliminary data.</text>
</comment>
<feature type="domain" description="IraD/Gp25-like" evidence="1">
    <location>
        <begin position="31"/>
        <end position="119"/>
    </location>
</feature>
<sequence>MNSDQSFLGTGWCFPPAFNNNTGTVQMVAEAEDIEQSLKILLATRPGERVMQPRFGCNLEVLLFEPITTSLLAYVKDMIQTAILYYEPRIELDFVRINAVDDTNGLILISMEYTVLATNSRYNLVYPFYINEGAVQ</sequence>
<dbReference type="Pfam" id="PF04965">
    <property type="entry name" value="GPW_gp25"/>
    <property type="match status" value="1"/>
</dbReference>
<name>A0A3S1B3E8_9BACT</name>
<reference evidence="2" key="1">
    <citation type="submission" date="2020-05" db="EMBL/GenBank/DDBJ databases">
        <title>Chitinophaga laudate sp. nov., isolated from a tropical peat swamp.</title>
        <authorList>
            <person name="Goh C.B.S."/>
            <person name="Lee M.S."/>
            <person name="Parimannan S."/>
            <person name="Pasbakhsh P."/>
            <person name="Yule C.M."/>
            <person name="Rajandas H."/>
            <person name="Loke S."/>
            <person name="Croft L."/>
            <person name="Tan J.B.L."/>
        </authorList>
    </citation>
    <scope>NUCLEOTIDE SEQUENCE</scope>
    <source>
        <strain evidence="2">Mgbs1</strain>
    </source>
</reference>
<keyword evidence="3" id="KW-1185">Reference proteome</keyword>
<dbReference type="RefSeq" id="WP_127035824.1">
    <property type="nucleotide sequence ID" value="NZ_JAABOK010000020.1"/>
</dbReference>
<dbReference type="Gene3D" id="3.10.450.40">
    <property type="match status" value="1"/>
</dbReference>
<evidence type="ECO:0000313" key="2">
    <source>
        <dbReference type="EMBL" id="NSL86356.1"/>
    </source>
</evidence>
<dbReference type="InterPro" id="IPR007048">
    <property type="entry name" value="IraD/Gp25-like"/>
</dbReference>
<protein>
    <submittedName>
        <fullName evidence="2">GPW/gp25 family protein</fullName>
    </submittedName>
</protein>
<accession>A0A3S1B3E8</accession>
<dbReference type="EMBL" id="RIAR02000001">
    <property type="protein sequence ID" value="NSL86356.1"/>
    <property type="molecule type" value="Genomic_DNA"/>
</dbReference>
<dbReference type="Proteomes" id="UP000281028">
    <property type="component" value="Unassembled WGS sequence"/>
</dbReference>
<evidence type="ECO:0000313" key="3">
    <source>
        <dbReference type="Proteomes" id="UP000281028"/>
    </source>
</evidence>
<organism evidence="2 3">
    <name type="scientific">Chitinophaga solisilvae</name>
    <dbReference type="NCBI Taxonomy" id="1233460"/>
    <lineage>
        <taxon>Bacteria</taxon>
        <taxon>Pseudomonadati</taxon>
        <taxon>Bacteroidota</taxon>
        <taxon>Chitinophagia</taxon>
        <taxon>Chitinophagales</taxon>
        <taxon>Chitinophagaceae</taxon>
        <taxon>Chitinophaga</taxon>
    </lineage>
</organism>
<gene>
    <name evidence="2" type="ORF">ECE50_005925</name>
</gene>
<dbReference type="SUPFAM" id="SSF160719">
    <property type="entry name" value="gpW/gp25-like"/>
    <property type="match status" value="1"/>
</dbReference>
<dbReference type="AlphaFoldDB" id="A0A3S1B3E8"/>
<proteinExistence type="predicted"/>
<dbReference type="OrthoDB" id="9802846at2"/>
<evidence type="ECO:0000259" key="1">
    <source>
        <dbReference type="Pfam" id="PF04965"/>
    </source>
</evidence>